<dbReference type="OMA" id="DEAFPEC"/>
<feature type="region of interest" description="Disordered" evidence="7">
    <location>
        <begin position="98"/>
        <end position="273"/>
    </location>
</feature>
<dbReference type="SUPFAM" id="SSF57701">
    <property type="entry name" value="Zn2/Cys6 DNA-binding domain"/>
    <property type="match status" value="1"/>
</dbReference>
<keyword evidence="2" id="KW-0862">Zinc</keyword>
<dbReference type="EMBL" id="KE148146">
    <property type="protein sequence ID" value="EPE10719.1"/>
    <property type="molecule type" value="Genomic_DNA"/>
</dbReference>
<dbReference type="InterPro" id="IPR001138">
    <property type="entry name" value="Zn2Cys6_DnaBD"/>
</dbReference>
<evidence type="ECO:0000256" key="3">
    <source>
        <dbReference type="ARBA" id="ARBA00023015"/>
    </source>
</evidence>
<dbReference type="GO" id="GO:0005634">
    <property type="term" value="C:nucleus"/>
    <property type="evidence" value="ECO:0007669"/>
    <property type="project" value="UniProtKB-SubCell"/>
</dbReference>
<dbReference type="STRING" id="1262450.S3CB54"/>
<evidence type="ECO:0000256" key="4">
    <source>
        <dbReference type="ARBA" id="ARBA00023125"/>
    </source>
</evidence>
<dbReference type="Pfam" id="PF00172">
    <property type="entry name" value="Zn_clus"/>
    <property type="match status" value="1"/>
</dbReference>
<name>S3CB54_OPHP1</name>
<dbReference type="CDD" id="cd00067">
    <property type="entry name" value="GAL4"/>
    <property type="match status" value="1"/>
</dbReference>
<evidence type="ECO:0000256" key="7">
    <source>
        <dbReference type="SAM" id="MobiDB-lite"/>
    </source>
</evidence>
<dbReference type="InterPro" id="IPR021858">
    <property type="entry name" value="Fun_TF"/>
</dbReference>
<feature type="compositionally biased region" description="Polar residues" evidence="7">
    <location>
        <begin position="472"/>
        <end position="490"/>
    </location>
</feature>
<dbReference type="PANTHER" id="PTHR37534">
    <property type="entry name" value="TRANSCRIPTIONAL ACTIVATOR PROTEIN UGA3"/>
    <property type="match status" value="1"/>
</dbReference>
<feature type="compositionally biased region" description="Low complexity" evidence="7">
    <location>
        <begin position="33"/>
        <end position="47"/>
    </location>
</feature>
<dbReference type="SMART" id="SM00066">
    <property type="entry name" value="GAL4"/>
    <property type="match status" value="1"/>
</dbReference>
<dbReference type="eggNOG" id="ENOG502QT0Z">
    <property type="taxonomic scope" value="Eukaryota"/>
</dbReference>
<proteinExistence type="predicted"/>
<feature type="compositionally biased region" description="Polar residues" evidence="7">
    <location>
        <begin position="198"/>
        <end position="214"/>
    </location>
</feature>
<dbReference type="Pfam" id="PF11951">
    <property type="entry name" value="Fungal_trans_2"/>
    <property type="match status" value="1"/>
</dbReference>
<feature type="compositionally biased region" description="Low complexity" evidence="7">
    <location>
        <begin position="259"/>
        <end position="273"/>
    </location>
</feature>
<feature type="compositionally biased region" description="Polar residues" evidence="7">
    <location>
        <begin position="735"/>
        <end position="760"/>
    </location>
</feature>
<feature type="compositionally biased region" description="Low complexity" evidence="7">
    <location>
        <begin position="1085"/>
        <end position="1103"/>
    </location>
</feature>
<evidence type="ECO:0000259" key="8">
    <source>
        <dbReference type="PROSITE" id="PS50048"/>
    </source>
</evidence>
<dbReference type="PROSITE" id="PS50048">
    <property type="entry name" value="ZN2_CY6_FUNGAL_2"/>
    <property type="match status" value="1"/>
</dbReference>
<evidence type="ECO:0000256" key="6">
    <source>
        <dbReference type="ARBA" id="ARBA00023242"/>
    </source>
</evidence>
<feature type="region of interest" description="Disordered" evidence="7">
    <location>
        <begin position="447"/>
        <end position="556"/>
    </location>
</feature>
<feature type="region of interest" description="Disordered" evidence="7">
    <location>
        <begin position="1"/>
        <end position="85"/>
    </location>
</feature>
<feature type="compositionally biased region" description="Polar residues" evidence="7">
    <location>
        <begin position="70"/>
        <end position="84"/>
    </location>
</feature>
<feature type="compositionally biased region" description="Low complexity" evidence="7">
    <location>
        <begin position="134"/>
        <end position="159"/>
    </location>
</feature>
<reference evidence="9 10" key="1">
    <citation type="journal article" date="2013" name="BMC Genomics">
        <title>The genome and transcriptome of the pine saprophyte Ophiostoma piceae, and a comparison with the bark beetle-associated pine pathogen Grosmannia clavigera.</title>
        <authorList>
            <person name="Haridas S."/>
            <person name="Wang Y."/>
            <person name="Lim L."/>
            <person name="Massoumi Alamouti S."/>
            <person name="Jackman S."/>
            <person name="Docking R."/>
            <person name="Robertson G."/>
            <person name="Birol I."/>
            <person name="Bohlmann J."/>
            <person name="Breuil C."/>
        </authorList>
    </citation>
    <scope>NUCLEOTIDE SEQUENCE [LARGE SCALE GENOMIC DNA]</scope>
    <source>
        <strain evidence="9 10">UAMH 11346</strain>
    </source>
</reference>
<dbReference type="AlphaFoldDB" id="S3CB54"/>
<dbReference type="PANTHER" id="PTHR37534:SF40">
    <property type="entry name" value="ZN(2)-C6 FUNGAL-TYPE DOMAIN-CONTAINING PROTEIN"/>
    <property type="match status" value="1"/>
</dbReference>
<evidence type="ECO:0000313" key="10">
    <source>
        <dbReference type="Proteomes" id="UP000016923"/>
    </source>
</evidence>
<dbReference type="PROSITE" id="PS00463">
    <property type="entry name" value="ZN2_CY6_FUNGAL_1"/>
    <property type="match status" value="1"/>
</dbReference>
<dbReference type="OrthoDB" id="4078573at2759"/>
<keyword evidence="3" id="KW-0805">Transcription regulation</keyword>
<keyword evidence="10" id="KW-1185">Reference proteome</keyword>
<protein>
    <submittedName>
        <fullName evidence="9">C6 zinc finger domain-containing protein</fullName>
    </submittedName>
</protein>
<feature type="region of interest" description="Disordered" evidence="7">
    <location>
        <begin position="735"/>
        <end position="770"/>
    </location>
</feature>
<dbReference type="InterPro" id="IPR036864">
    <property type="entry name" value="Zn2-C6_fun-type_DNA-bd_sf"/>
</dbReference>
<organism evidence="9 10">
    <name type="scientific">Ophiostoma piceae (strain UAMH 11346)</name>
    <name type="common">Sap stain fungus</name>
    <dbReference type="NCBI Taxonomy" id="1262450"/>
    <lineage>
        <taxon>Eukaryota</taxon>
        <taxon>Fungi</taxon>
        <taxon>Dikarya</taxon>
        <taxon>Ascomycota</taxon>
        <taxon>Pezizomycotina</taxon>
        <taxon>Sordariomycetes</taxon>
        <taxon>Sordariomycetidae</taxon>
        <taxon>Ophiostomatales</taxon>
        <taxon>Ophiostomataceae</taxon>
        <taxon>Ophiostoma</taxon>
    </lineage>
</organism>
<keyword evidence="4" id="KW-0238">DNA-binding</keyword>
<dbReference type="HOGENOM" id="CLU_008719_3_0_1"/>
<dbReference type="Proteomes" id="UP000016923">
    <property type="component" value="Unassembled WGS sequence"/>
</dbReference>
<feature type="domain" description="Zn(2)-C6 fungal-type" evidence="8">
    <location>
        <begin position="282"/>
        <end position="312"/>
    </location>
</feature>
<feature type="compositionally biased region" description="Low complexity" evidence="7">
    <location>
        <begin position="455"/>
        <end position="466"/>
    </location>
</feature>
<evidence type="ECO:0000256" key="1">
    <source>
        <dbReference type="ARBA" id="ARBA00004123"/>
    </source>
</evidence>
<keyword evidence="6" id="KW-0539">Nucleus</keyword>
<dbReference type="Gene3D" id="4.10.240.10">
    <property type="entry name" value="Zn(2)-C6 fungal-type DNA-binding domain"/>
    <property type="match status" value="1"/>
</dbReference>
<gene>
    <name evidence="9" type="ORF">F503_05814</name>
</gene>
<sequence>MSASFSVCPRAAGQYHPSSPPPPGSANLPQLPPLLLDPTHTLSSPLPGQTSRSTKLAEPREHLLHGPQAHASTDNALRNYTTGPGNAYEYSHTRLPQITNSGTVNSGLPITLPPPPLPLPSIASSPQPLPPTPQLQILPLPSPTAQGAASLRRLSSAQSTQNRSPPDSKTVGVKPVRGRTLLPSSRRNSKNDKILLRRTTSNVRKDNQASTPFTPATDGRKGVNMETKSASLKYSAGTGDSNQASDMKPALSPFPAPTPATTAAKVATPATTPAKSRRVRTGCLTCRERHLKCDEAAPDCLNCRKGSRECKRGLRLNFIDIRSKPIPFIPAVTDWRVSFLDESRLIADEYAGGLARYPPVRDSAELKSPVAATTTSEDASRPPLMPLCQTSTASLPGTQLGPGNHLPKNHSVFMSQQPTQKVIPAPPPVTLGVSPIALQNVYAVKDEQRDKQCDSPSSETSSIASSMVPQGLGSSSVASFQADVGNSPTSVDPECGPRDGGGNSGHPKDARLEGLPTPPSEKMGLRRGSGAGVGFGVPGRFEDVSSNNRGSNSGERDYLNSADEVLYMQVFVEEVGVWMDSLDKDKHFSRILPYMALKSPMMLNASLACGAKHLTLVNKAYQGEKALYYYNTATTQLSLSLKNPDRDIVECATTTVVLNVYDTMCEKSSDQTEHIKGARASILDCGWNAKSKGIGAACFWLNVEMEVLSCLESNWATAWDPDHWGLDREFTNAIDDNSQPDTCHVSGSKSQGTKAKSSGQGDRHRSRLNSTAPDFREQLASVSDVVSSITSGGDEETWVHRILYIVAKIANFRAGVPRFQEPSPHDEQVKMQDRFSEWKRLKGLCDMWNRDCPRSMRPFSYLLPAESNAPRSLFPNIWLIKQTAVIGRLFYHTAMVLLHQVNPVEPFDSAENLNAQYHHAHQVCGIVAHTKDRGVASVAIRSLAISGLILTDDREQNEVFALLRKISTETGWRIETVYAELRQVWGRDMRDTDAAPAPMVPLATSILPPPSDLYATGMVSSNFGFASNSGAGPSFSMAMPSHRGSLSLTSLSASASRLPLPGPSGGISFSRPHHLRMHSTASIVSSASPTGATTAGSSTHSSPMSAAISYRPPMVNPLMHADFSLPDHPYKSFYKRPNDSAQFNSQSL</sequence>
<feature type="compositionally biased region" description="Gly residues" evidence="7">
    <location>
        <begin position="527"/>
        <end position="537"/>
    </location>
</feature>
<dbReference type="GO" id="GO:0008270">
    <property type="term" value="F:zinc ion binding"/>
    <property type="evidence" value="ECO:0007669"/>
    <property type="project" value="InterPro"/>
</dbReference>
<dbReference type="GO" id="GO:0045944">
    <property type="term" value="P:positive regulation of transcription by RNA polymerase II"/>
    <property type="evidence" value="ECO:0007669"/>
    <property type="project" value="TreeGrafter"/>
</dbReference>
<dbReference type="GO" id="GO:0000981">
    <property type="term" value="F:DNA-binding transcription factor activity, RNA polymerase II-specific"/>
    <property type="evidence" value="ECO:0007669"/>
    <property type="project" value="InterPro"/>
</dbReference>
<accession>S3CB54</accession>
<evidence type="ECO:0000256" key="5">
    <source>
        <dbReference type="ARBA" id="ARBA00023163"/>
    </source>
</evidence>
<keyword evidence="5" id="KW-0804">Transcription</keyword>
<feature type="region of interest" description="Disordered" evidence="7">
    <location>
        <begin position="1081"/>
        <end position="1105"/>
    </location>
</feature>
<feature type="compositionally biased region" description="Polar residues" evidence="7">
    <location>
        <begin position="226"/>
        <end position="245"/>
    </location>
</feature>
<dbReference type="VEuPathDB" id="FungiDB:F503_05814"/>
<comment type="subcellular location">
    <subcellularLocation>
        <location evidence="1">Nucleus</location>
    </subcellularLocation>
</comment>
<dbReference type="GO" id="GO:0000976">
    <property type="term" value="F:transcription cis-regulatory region binding"/>
    <property type="evidence" value="ECO:0007669"/>
    <property type="project" value="TreeGrafter"/>
</dbReference>
<evidence type="ECO:0000313" key="9">
    <source>
        <dbReference type="EMBL" id="EPE10719.1"/>
    </source>
</evidence>
<evidence type="ECO:0000256" key="2">
    <source>
        <dbReference type="ARBA" id="ARBA00022833"/>
    </source>
</evidence>
<feature type="compositionally biased region" description="Basic and acidic residues" evidence="7">
    <location>
        <begin position="55"/>
        <end position="64"/>
    </location>
</feature>